<feature type="compositionally biased region" description="Basic and acidic residues" evidence="7">
    <location>
        <begin position="212"/>
        <end position="223"/>
    </location>
</feature>
<gene>
    <name evidence="9" type="ORF">O3P69_009111</name>
</gene>
<evidence type="ECO:0000259" key="8">
    <source>
        <dbReference type="Pfam" id="PF08145"/>
    </source>
</evidence>
<evidence type="ECO:0000256" key="1">
    <source>
        <dbReference type="ARBA" id="ARBA00004604"/>
    </source>
</evidence>
<dbReference type="EMBL" id="JARAKH010000205">
    <property type="protein sequence ID" value="KAK8374824.1"/>
    <property type="molecule type" value="Genomic_DNA"/>
</dbReference>
<dbReference type="GO" id="GO:0043021">
    <property type="term" value="F:ribonucleoprotein complex binding"/>
    <property type="evidence" value="ECO:0007669"/>
    <property type="project" value="TreeGrafter"/>
</dbReference>
<evidence type="ECO:0000256" key="4">
    <source>
        <dbReference type="ARBA" id="ARBA00022574"/>
    </source>
</evidence>
<evidence type="ECO:0000256" key="5">
    <source>
        <dbReference type="ARBA" id="ARBA00022737"/>
    </source>
</evidence>
<name>A0AAW0SHG0_SCYPA</name>
<dbReference type="GO" id="GO:0000463">
    <property type="term" value="P:maturation of LSU-rRNA from tricistronic rRNA transcript (SSU-rRNA, 5.8S rRNA, LSU-rRNA)"/>
    <property type="evidence" value="ECO:0007669"/>
    <property type="project" value="TreeGrafter"/>
</dbReference>
<evidence type="ECO:0000256" key="2">
    <source>
        <dbReference type="ARBA" id="ARBA00022517"/>
    </source>
</evidence>
<proteinExistence type="predicted"/>
<dbReference type="Proteomes" id="UP001487740">
    <property type="component" value="Unassembled WGS sequence"/>
</dbReference>
<accession>A0AAW0SHG0</accession>
<keyword evidence="3" id="KW-0698">rRNA processing</keyword>
<feature type="domain" description="BOP1 N-terminal" evidence="8">
    <location>
        <begin position="311"/>
        <end position="346"/>
    </location>
</feature>
<reference evidence="9 10" key="1">
    <citation type="submission" date="2023-03" db="EMBL/GenBank/DDBJ databases">
        <title>High-quality genome of Scylla paramamosain provides insights in environmental adaptation.</title>
        <authorList>
            <person name="Zhang L."/>
        </authorList>
    </citation>
    <scope>NUCLEOTIDE SEQUENCE [LARGE SCALE GENOMIC DNA]</scope>
    <source>
        <strain evidence="9">LZ_2023a</strain>
        <tissue evidence="9">Muscle</tissue>
    </source>
</reference>
<dbReference type="PANTHER" id="PTHR17605:SF0">
    <property type="entry name" value="RIBOSOME BIOGENESIS PROTEIN BOP1"/>
    <property type="match status" value="1"/>
</dbReference>
<keyword evidence="2" id="KW-0690">Ribosome biogenesis</keyword>
<feature type="region of interest" description="Disordered" evidence="7">
    <location>
        <begin position="87"/>
        <end position="301"/>
    </location>
</feature>
<protein>
    <recommendedName>
        <fullName evidence="8">BOP1 N-terminal domain-containing protein</fullName>
    </recommendedName>
</protein>
<organism evidence="9 10">
    <name type="scientific">Scylla paramamosain</name>
    <name type="common">Mud crab</name>
    <dbReference type="NCBI Taxonomy" id="85552"/>
    <lineage>
        <taxon>Eukaryota</taxon>
        <taxon>Metazoa</taxon>
        <taxon>Ecdysozoa</taxon>
        <taxon>Arthropoda</taxon>
        <taxon>Crustacea</taxon>
        <taxon>Multicrustacea</taxon>
        <taxon>Malacostraca</taxon>
        <taxon>Eumalacostraca</taxon>
        <taxon>Eucarida</taxon>
        <taxon>Decapoda</taxon>
        <taxon>Pleocyemata</taxon>
        <taxon>Brachyura</taxon>
        <taxon>Eubrachyura</taxon>
        <taxon>Portunoidea</taxon>
        <taxon>Portunidae</taxon>
        <taxon>Portuninae</taxon>
        <taxon>Scylla</taxon>
    </lineage>
</organism>
<dbReference type="AlphaFoldDB" id="A0AAW0SHG0"/>
<keyword evidence="5" id="KW-0677">Repeat</keyword>
<dbReference type="InterPro" id="IPR012953">
    <property type="entry name" value="BOP1_N_dom"/>
</dbReference>
<dbReference type="InterPro" id="IPR028598">
    <property type="entry name" value="BOP1/Erb1"/>
</dbReference>
<keyword evidence="6" id="KW-0539">Nucleus</keyword>
<dbReference type="GO" id="GO:0030687">
    <property type="term" value="C:preribosome, large subunit precursor"/>
    <property type="evidence" value="ECO:0007669"/>
    <property type="project" value="TreeGrafter"/>
</dbReference>
<feature type="compositionally biased region" description="Acidic residues" evidence="7">
    <location>
        <begin position="132"/>
        <end position="201"/>
    </location>
</feature>
<evidence type="ECO:0000256" key="7">
    <source>
        <dbReference type="SAM" id="MobiDB-lite"/>
    </source>
</evidence>
<evidence type="ECO:0000313" key="9">
    <source>
        <dbReference type="EMBL" id="KAK8374824.1"/>
    </source>
</evidence>
<evidence type="ECO:0000313" key="10">
    <source>
        <dbReference type="Proteomes" id="UP001487740"/>
    </source>
</evidence>
<evidence type="ECO:0000256" key="6">
    <source>
        <dbReference type="ARBA" id="ARBA00023242"/>
    </source>
</evidence>
<feature type="compositionally biased region" description="Acidic residues" evidence="7">
    <location>
        <begin position="288"/>
        <end position="298"/>
    </location>
</feature>
<comment type="caution">
    <text evidence="9">The sequence shown here is derived from an EMBL/GenBank/DDBJ whole genome shotgun (WGS) entry which is preliminary data.</text>
</comment>
<feature type="non-terminal residue" evidence="9">
    <location>
        <position position="347"/>
    </location>
</feature>
<comment type="subcellular location">
    <subcellularLocation>
        <location evidence="1">Nucleus</location>
        <location evidence="1">Nucleolus</location>
    </subcellularLocation>
</comment>
<dbReference type="PANTHER" id="PTHR17605">
    <property type="entry name" value="RIBOSOME BIOGENESIS PROTEIN BOP1 BLOCK OF PROLIFERATION 1 PROTEIN"/>
    <property type="match status" value="1"/>
</dbReference>
<keyword evidence="4" id="KW-0853">WD repeat</keyword>
<feature type="compositionally biased region" description="Low complexity" evidence="7">
    <location>
        <begin position="255"/>
        <end position="275"/>
    </location>
</feature>
<dbReference type="GO" id="GO:0070545">
    <property type="term" value="C:PeBoW complex"/>
    <property type="evidence" value="ECO:0007669"/>
    <property type="project" value="TreeGrafter"/>
</dbReference>
<feature type="region of interest" description="Disordered" evidence="7">
    <location>
        <begin position="1"/>
        <end position="33"/>
    </location>
</feature>
<dbReference type="Pfam" id="PF08145">
    <property type="entry name" value="BOP1NT"/>
    <property type="match status" value="1"/>
</dbReference>
<keyword evidence="10" id="KW-1185">Reference proteome</keyword>
<evidence type="ECO:0000256" key="3">
    <source>
        <dbReference type="ARBA" id="ARBA00022552"/>
    </source>
</evidence>
<sequence>MMEDCGRVTSDLPPAFHQGVPTPVPRSHNPEGGGDWYRIRTVYPIIKAMNPLVFRQDKNYLPTTGPSSRKRQSDYRCRGVLVRLRRRSTTHVHRGKEAITMSAKRKHDSIASATQPVFGEDEPKTNFLEMNGEGDGDSSDPEASDIEDDSGSEEEDEGNDSGEEDSLDEDEVEASEDDDDEEEEGSDAEDESDDDEEEEETNDKKEKGSKRTVSEVKVDRDSGIDDPPQAKVRLKKVKSKVNEKRKQVGVNGGKSDAPTSLSSSSTAHSSTATPSGITPAPATSVRDEYEEDSSDEEDLRNTMGNVPIRWYDEYPHLGYDLDGKQILKPKRGDTLDNFLNRMENPDF</sequence>